<protein>
    <submittedName>
        <fullName evidence="3">NHL repeat-containing protein</fullName>
    </submittedName>
</protein>
<organism evidence="3 4">
    <name type="scientific">Sphaerotilus mobilis</name>
    <dbReference type="NCBI Taxonomy" id="47994"/>
    <lineage>
        <taxon>Bacteria</taxon>
        <taxon>Pseudomonadati</taxon>
        <taxon>Pseudomonadota</taxon>
        <taxon>Betaproteobacteria</taxon>
        <taxon>Burkholderiales</taxon>
        <taxon>Sphaerotilaceae</taxon>
        <taxon>Sphaerotilus</taxon>
    </lineage>
</organism>
<evidence type="ECO:0000313" key="3">
    <source>
        <dbReference type="EMBL" id="RZS58158.1"/>
    </source>
</evidence>
<dbReference type="Gene3D" id="2.120.10.30">
    <property type="entry name" value="TolB, C-terminal domain"/>
    <property type="match status" value="2"/>
</dbReference>
<name>A0A4Q7LVY4_9BURK</name>
<dbReference type="PANTHER" id="PTHR24104">
    <property type="entry name" value="E3 UBIQUITIN-PROTEIN LIGASE NHLRC1-RELATED"/>
    <property type="match status" value="1"/>
</dbReference>
<dbReference type="SUPFAM" id="SSF101898">
    <property type="entry name" value="NHL repeat"/>
    <property type="match status" value="1"/>
</dbReference>
<dbReference type="Pfam" id="PF01436">
    <property type="entry name" value="NHL"/>
    <property type="match status" value="1"/>
</dbReference>
<evidence type="ECO:0000313" key="4">
    <source>
        <dbReference type="Proteomes" id="UP000293433"/>
    </source>
</evidence>
<dbReference type="GO" id="GO:0008270">
    <property type="term" value="F:zinc ion binding"/>
    <property type="evidence" value="ECO:0007669"/>
    <property type="project" value="UniProtKB-KW"/>
</dbReference>
<gene>
    <name evidence="3" type="ORF">EV685_0437</name>
</gene>
<evidence type="ECO:0000256" key="2">
    <source>
        <dbReference type="PROSITE-ProRule" id="PRU00504"/>
    </source>
</evidence>
<dbReference type="Proteomes" id="UP000293433">
    <property type="component" value="Unassembled WGS sequence"/>
</dbReference>
<dbReference type="EMBL" id="SGWV01000007">
    <property type="protein sequence ID" value="RZS58158.1"/>
    <property type="molecule type" value="Genomic_DNA"/>
</dbReference>
<reference evidence="3 4" key="1">
    <citation type="submission" date="2019-02" db="EMBL/GenBank/DDBJ databases">
        <title>Genomic Encyclopedia of Type Strains, Phase IV (KMG-IV): sequencing the most valuable type-strain genomes for metagenomic binning, comparative biology and taxonomic classification.</title>
        <authorList>
            <person name="Goeker M."/>
        </authorList>
    </citation>
    <scope>NUCLEOTIDE SEQUENCE [LARGE SCALE GENOMIC DNA]</scope>
    <source>
        <strain evidence="3 4">DSM 10617</strain>
    </source>
</reference>
<feature type="repeat" description="NHL" evidence="2">
    <location>
        <begin position="304"/>
        <end position="344"/>
    </location>
</feature>
<dbReference type="InterPro" id="IPR050952">
    <property type="entry name" value="TRIM-NHL_E3_ligases"/>
</dbReference>
<dbReference type="AlphaFoldDB" id="A0A4Q7LVY4"/>
<feature type="repeat" description="NHL" evidence="2">
    <location>
        <begin position="254"/>
        <end position="297"/>
    </location>
</feature>
<dbReference type="CDD" id="cd14962">
    <property type="entry name" value="NHL_like_6"/>
    <property type="match status" value="1"/>
</dbReference>
<keyword evidence="1" id="KW-0677">Repeat</keyword>
<accession>A0A4Q7LVY4</accession>
<comment type="caution">
    <text evidence="3">The sequence shown here is derived from an EMBL/GenBank/DDBJ whole genome shotgun (WGS) entry which is preliminary data.</text>
</comment>
<evidence type="ECO:0000256" key="1">
    <source>
        <dbReference type="ARBA" id="ARBA00022737"/>
    </source>
</evidence>
<sequence>MWRVLANTLAGTPETLAHGVHVVVLMTQIKTPHTRWPASSRRTCLTTLGHALALGAVAPLAGCMLPPKAPVAAGPATLPVFPPAPDEPRFHFERSIRSSADILPGSQASELRRFVTGEQVVGEPLAKPYAVAVWRGRIYVSDTVARHVRVFDVGAGQHHRIGEEDGEGQLVKPIGLDVDAAGRLYVADIGTRTIQVYGPDRRFLRRIGGAGWFSRLTSVTVDAAGERVYAVDIGGVGSELHRVRVFDARSGAHLQDIGRRGSGEGEFNLPRDIAIGRDGRLYVVDGGNFRVVVFDAQGRYLRHFGSVGKQYGQFARPKEIATDRDGNVYVVDTAFGNFQIFDPDGALLLFVGERSERDAPARYMLPSGIAVDEDGRVVLVDQWFRKIDVYRPAALAAGAGLLAGPARPR</sequence>
<dbReference type="PROSITE" id="PS51125">
    <property type="entry name" value="NHL"/>
    <property type="match status" value="3"/>
</dbReference>
<feature type="repeat" description="NHL" evidence="2">
    <location>
        <begin position="168"/>
        <end position="200"/>
    </location>
</feature>
<proteinExistence type="predicted"/>
<dbReference type="InterPro" id="IPR011042">
    <property type="entry name" value="6-blade_b-propeller_TolB-like"/>
</dbReference>
<dbReference type="InterPro" id="IPR001258">
    <property type="entry name" value="NHL_repeat"/>
</dbReference>
<keyword evidence="4" id="KW-1185">Reference proteome</keyword>
<dbReference type="PANTHER" id="PTHR24104:SF25">
    <property type="entry name" value="PROTEIN LIN-41"/>
    <property type="match status" value="1"/>
</dbReference>